<comment type="caution">
    <text evidence="2">The sequence shown here is derived from an EMBL/GenBank/DDBJ whole genome shotgun (WGS) entry which is preliminary data.</text>
</comment>
<name>A0ABU7MQ08_9ACTN</name>
<dbReference type="InterPro" id="IPR012551">
    <property type="entry name" value="DUF1707_SHOCT-like"/>
</dbReference>
<evidence type="ECO:0000259" key="1">
    <source>
        <dbReference type="Pfam" id="PF08044"/>
    </source>
</evidence>
<gene>
    <name evidence="2" type="ORF">V1Y59_01995</name>
</gene>
<dbReference type="Pfam" id="PF08044">
    <property type="entry name" value="DUF1707"/>
    <property type="match status" value="1"/>
</dbReference>
<accession>A0ABU7MQ08</accession>
<evidence type="ECO:0000313" key="3">
    <source>
        <dbReference type="Proteomes" id="UP001335729"/>
    </source>
</evidence>
<protein>
    <submittedName>
        <fullName evidence="2">DUF1707 domain-containing protein</fullName>
    </submittedName>
</protein>
<sequence>MAGWVESNSDDAVRVGHPERERAIALLNDAFSSGYLEIVEFEQRSDRILQGRTRGELRETLADLPNAGLLFPGESPGPPAQIDGSAVTPVEWDADWSAVRRKGVWQVPRSVLVTGWMGTVDLDFTDAVFPGPSVEVHLQVSTATVKLRIRADDEVQTSDLKASGWSTIKDKAGPPRRPGGAVVVVSGSVSAMTSVKIKRAGAP</sequence>
<dbReference type="PANTHER" id="PTHR40763">
    <property type="entry name" value="MEMBRANE PROTEIN-RELATED"/>
    <property type="match status" value="1"/>
</dbReference>
<keyword evidence="3" id="KW-1185">Reference proteome</keyword>
<dbReference type="PANTHER" id="PTHR40763:SF5">
    <property type="entry name" value="MEMBRANE PROTEIN"/>
    <property type="match status" value="1"/>
</dbReference>
<dbReference type="EMBL" id="JAZDUE010000001">
    <property type="protein sequence ID" value="MEE4021834.1"/>
    <property type="molecule type" value="Genomic_DNA"/>
</dbReference>
<proteinExistence type="predicted"/>
<evidence type="ECO:0000313" key="2">
    <source>
        <dbReference type="EMBL" id="MEE4021834.1"/>
    </source>
</evidence>
<dbReference type="RefSeq" id="WP_330503137.1">
    <property type="nucleotide sequence ID" value="NZ_JAZDUE010000001.1"/>
</dbReference>
<reference evidence="2 3" key="1">
    <citation type="submission" date="2024-01" db="EMBL/GenBank/DDBJ databases">
        <title>Draft genome sequence of Gordonia sp. PKS22-38.</title>
        <authorList>
            <person name="Suphannarot A."/>
            <person name="Mingma R."/>
        </authorList>
    </citation>
    <scope>NUCLEOTIDE SEQUENCE [LARGE SCALE GENOMIC DNA]</scope>
    <source>
        <strain evidence="2 3">PKS22-38</strain>
    </source>
</reference>
<dbReference type="Proteomes" id="UP001335729">
    <property type="component" value="Unassembled WGS sequence"/>
</dbReference>
<feature type="domain" description="DUF1707" evidence="1">
    <location>
        <begin position="13"/>
        <end position="65"/>
    </location>
</feature>
<organism evidence="2 3">
    <name type="scientific">Gordonia prachuapensis</name>
    <dbReference type="NCBI Taxonomy" id="3115651"/>
    <lineage>
        <taxon>Bacteria</taxon>
        <taxon>Bacillati</taxon>
        <taxon>Actinomycetota</taxon>
        <taxon>Actinomycetes</taxon>
        <taxon>Mycobacteriales</taxon>
        <taxon>Gordoniaceae</taxon>
        <taxon>Gordonia</taxon>
    </lineage>
</organism>